<dbReference type="Proteomes" id="UP001060919">
    <property type="component" value="Chromosome"/>
</dbReference>
<comment type="similarity">
    <text evidence="2 6">Belongs to the FKBP-type PPIase family.</text>
</comment>
<dbReference type="InterPro" id="IPR046357">
    <property type="entry name" value="PPIase_dom_sf"/>
</dbReference>
<dbReference type="KEGG" id="aup:AsAng_0043560"/>
<keyword evidence="4 5" id="KW-0413">Isomerase</keyword>
<proteinExistence type="inferred from homology"/>
<evidence type="ECO:0000256" key="3">
    <source>
        <dbReference type="ARBA" id="ARBA00023110"/>
    </source>
</evidence>
<dbReference type="PANTHER" id="PTHR43811">
    <property type="entry name" value="FKBP-TYPE PEPTIDYL-PROLYL CIS-TRANS ISOMERASE FKPA"/>
    <property type="match status" value="1"/>
</dbReference>
<organism evidence="8 9">
    <name type="scientific">Aureispira anguillae</name>
    <dbReference type="NCBI Taxonomy" id="2864201"/>
    <lineage>
        <taxon>Bacteria</taxon>
        <taxon>Pseudomonadati</taxon>
        <taxon>Bacteroidota</taxon>
        <taxon>Saprospiria</taxon>
        <taxon>Saprospirales</taxon>
        <taxon>Saprospiraceae</taxon>
        <taxon>Aureispira</taxon>
    </lineage>
</organism>
<evidence type="ECO:0000256" key="5">
    <source>
        <dbReference type="PROSITE-ProRule" id="PRU00277"/>
    </source>
</evidence>
<dbReference type="GO" id="GO:0003755">
    <property type="term" value="F:peptidyl-prolyl cis-trans isomerase activity"/>
    <property type="evidence" value="ECO:0007669"/>
    <property type="project" value="UniProtKB-UniRule"/>
</dbReference>
<evidence type="ECO:0000259" key="7">
    <source>
        <dbReference type="PROSITE" id="PS50059"/>
    </source>
</evidence>
<accession>A0A916DVD6</accession>
<sequence length="299" mass="33960">MTKHMRPTLFGLFIGLLFIVNSCQRAPWRKQIRGLKAYPKNEFWYEWIGLDKNATKPAIGEEVRIDYTISKGNKLLDQSYDDIYPILVQIPEDRYDNFFTKALKLMAEGDSIRLLIPAADIPELLGEYILEFGEEDLVTFTYKMHQIKNQEMLQQEIIEEQVYLDSIRQKIPLLIPQFNNNQLEQVQKTASGLSYIIVDEGSGPKAAIGDAVSVHYICFSDSGKIVDDSYTNMVPLSFIIGSQSLIEGWSEGTTLLKQGGKAVLFIPPHLAYGIQGNGNLIPPNSWVTFFIELMDVQKK</sequence>
<name>A0A916DVD6_9BACT</name>
<feature type="domain" description="PPIase FKBP-type" evidence="7">
    <location>
        <begin position="209"/>
        <end position="297"/>
    </location>
</feature>
<reference evidence="8" key="1">
    <citation type="submission" date="2022-09" db="EMBL/GenBank/DDBJ databases">
        <title>Aureispira anguillicida sp. nov., isolated from Leptocephalus of Japanese eel Anguilla japonica.</title>
        <authorList>
            <person name="Yuasa K."/>
            <person name="Mekata T."/>
            <person name="Ikunari K."/>
        </authorList>
    </citation>
    <scope>NUCLEOTIDE SEQUENCE</scope>
    <source>
        <strain evidence="8">EL160426</strain>
    </source>
</reference>
<dbReference type="PROSITE" id="PS50059">
    <property type="entry name" value="FKBP_PPIASE"/>
    <property type="match status" value="1"/>
</dbReference>
<evidence type="ECO:0000256" key="1">
    <source>
        <dbReference type="ARBA" id="ARBA00000971"/>
    </source>
</evidence>
<dbReference type="SUPFAM" id="SSF54534">
    <property type="entry name" value="FKBP-like"/>
    <property type="match status" value="2"/>
</dbReference>
<comment type="catalytic activity">
    <reaction evidence="1 5 6">
        <text>[protein]-peptidylproline (omega=180) = [protein]-peptidylproline (omega=0)</text>
        <dbReference type="Rhea" id="RHEA:16237"/>
        <dbReference type="Rhea" id="RHEA-COMP:10747"/>
        <dbReference type="Rhea" id="RHEA-COMP:10748"/>
        <dbReference type="ChEBI" id="CHEBI:83833"/>
        <dbReference type="ChEBI" id="CHEBI:83834"/>
        <dbReference type="EC" id="5.2.1.8"/>
    </reaction>
</comment>
<evidence type="ECO:0000313" key="9">
    <source>
        <dbReference type="Proteomes" id="UP001060919"/>
    </source>
</evidence>
<protein>
    <recommendedName>
        <fullName evidence="6">Peptidyl-prolyl cis-trans isomerase</fullName>
        <ecNumber evidence="6">5.2.1.8</ecNumber>
    </recommendedName>
</protein>
<gene>
    <name evidence="8" type="ORF">AsAng_0043560</name>
</gene>
<dbReference type="Pfam" id="PF00254">
    <property type="entry name" value="FKBP_C"/>
    <property type="match status" value="1"/>
</dbReference>
<evidence type="ECO:0000256" key="6">
    <source>
        <dbReference type="RuleBase" id="RU003915"/>
    </source>
</evidence>
<keyword evidence="3 5" id="KW-0697">Rotamase</keyword>
<dbReference type="EC" id="5.2.1.8" evidence="6"/>
<dbReference type="Gene3D" id="3.10.50.40">
    <property type="match status" value="2"/>
</dbReference>
<dbReference type="EMBL" id="AP026867">
    <property type="protein sequence ID" value="BDS13617.1"/>
    <property type="molecule type" value="Genomic_DNA"/>
</dbReference>
<evidence type="ECO:0000256" key="2">
    <source>
        <dbReference type="ARBA" id="ARBA00006577"/>
    </source>
</evidence>
<keyword evidence="9" id="KW-1185">Reference proteome</keyword>
<dbReference type="InterPro" id="IPR001179">
    <property type="entry name" value="PPIase_FKBP_dom"/>
</dbReference>
<dbReference type="RefSeq" id="WP_264788874.1">
    <property type="nucleotide sequence ID" value="NZ_AP026867.1"/>
</dbReference>
<dbReference type="AlphaFoldDB" id="A0A916DVD6"/>
<evidence type="ECO:0000256" key="4">
    <source>
        <dbReference type="ARBA" id="ARBA00023235"/>
    </source>
</evidence>
<dbReference type="PANTHER" id="PTHR43811:SF19">
    <property type="entry name" value="39 KDA FK506-BINDING NUCLEAR PROTEIN"/>
    <property type="match status" value="1"/>
</dbReference>
<evidence type="ECO:0000313" key="8">
    <source>
        <dbReference type="EMBL" id="BDS13617.1"/>
    </source>
</evidence>